<evidence type="ECO:0000313" key="5">
    <source>
        <dbReference type="Proteomes" id="UP001589858"/>
    </source>
</evidence>
<organism evidence="4 5">
    <name type="scientific">Novosphingobium clariflavum</name>
    <dbReference type="NCBI Taxonomy" id="2029884"/>
    <lineage>
        <taxon>Bacteria</taxon>
        <taxon>Pseudomonadati</taxon>
        <taxon>Pseudomonadota</taxon>
        <taxon>Alphaproteobacteria</taxon>
        <taxon>Sphingomonadales</taxon>
        <taxon>Sphingomonadaceae</taxon>
        <taxon>Novosphingobium</taxon>
    </lineage>
</organism>
<protein>
    <submittedName>
        <fullName evidence="4">Glucokinase</fullName>
    </submittedName>
</protein>
<keyword evidence="5" id="KW-1185">Reference proteome</keyword>
<reference evidence="4 5" key="1">
    <citation type="submission" date="2024-09" db="EMBL/GenBank/DDBJ databases">
        <authorList>
            <person name="Sun Q."/>
            <person name="Mori K."/>
        </authorList>
    </citation>
    <scope>NUCLEOTIDE SEQUENCE [LARGE SCALE GENOMIC DNA]</scope>
    <source>
        <strain evidence="4 5">CICC 11035S</strain>
    </source>
</reference>
<sequence>MSSHETTELVAVDIGGTHARFALASVGADGQITLGEPVTLHTSEHGSFQLAWQAFRERMGGTLPDAISIAIAGPVGGEVIRFTNNPWIIRPAMIPEKMGVSRYTVVNDFAAVAYAVALAPDEAFLHLAGPDVPLPRSGTLSVLGPGTGLGVAHLWRNGLPHGQGGFYHVQATEGGHTDYAPLDLIEDAILTRLRKRHNRVSTERVVSGPAIVDIYQTLAAMENRAVHDLTDVEIWTAGTNHSDPLAAAAVDRFCLALGSAAGDCALSHGASGVVIAGGLGYRIRETILSSGFAERFCAKGRFAGMMAQMPVKLITHPQPGLFGAAAAYVREHHQ</sequence>
<accession>A0ABV6SCP7</accession>
<dbReference type="PANTHER" id="PTHR47690:SF1">
    <property type="entry name" value="GLUCOKINASE"/>
    <property type="match status" value="1"/>
</dbReference>
<evidence type="ECO:0000256" key="2">
    <source>
        <dbReference type="ARBA" id="ARBA00022777"/>
    </source>
</evidence>
<dbReference type="Pfam" id="PF02685">
    <property type="entry name" value="Glucokinase"/>
    <property type="match status" value="1"/>
</dbReference>
<keyword evidence="1" id="KW-0808">Transferase</keyword>
<dbReference type="CDD" id="cd24008">
    <property type="entry name" value="ASKHA_NBD_GLK"/>
    <property type="match status" value="1"/>
</dbReference>
<dbReference type="InterPro" id="IPR050201">
    <property type="entry name" value="Bacterial_glucokinase"/>
</dbReference>
<dbReference type="RefSeq" id="WP_267221049.1">
    <property type="nucleotide sequence ID" value="NZ_JAPCWC010000009.1"/>
</dbReference>
<proteinExistence type="inferred from homology"/>
<comment type="similarity">
    <text evidence="3">Belongs to the bacterial glucokinase family.</text>
</comment>
<dbReference type="PANTHER" id="PTHR47690">
    <property type="entry name" value="GLUCOKINASE"/>
    <property type="match status" value="1"/>
</dbReference>
<dbReference type="EMBL" id="JBHLTM010000081">
    <property type="protein sequence ID" value="MFC0687032.1"/>
    <property type="molecule type" value="Genomic_DNA"/>
</dbReference>
<evidence type="ECO:0000256" key="1">
    <source>
        <dbReference type="ARBA" id="ARBA00022679"/>
    </source>
</evidence>
<gene>
    <name evidence="4" type="ORF">ACFFF8_20830</name>
</gene>
<dbReference type="Gene3D" id="3.30.420.40">
    <property type="match status" value="1"/>
</dbReference>
<dbReference type="InterPro" id="IPR043129">
    <property type="entry name" value="ATPase_NBD"/>
</dbReference>
<comment type="caution">
    <text evidence="4">The sequence shown here is derived from an EMBL/GenBank/DDBJ whole genome shotgun (WGS) entry which is preliminary data.</text>
</comment>
<name>A0ABV6SCP7_9SPHN</name>
<dbReference type="Gene3D" id="3.40.367.20">
    <property type="match status" value="1"/>
</dbReference>
<evidence type="ECO:0000256" key="3">
    <source>
        <dbReference type="RuleBase" id="RU004046"/>
    </source>
</evidence>
<dbReference type="InterPro" id="IPR003836">
    <property type="entry name" value="Glucokinase"/>
</dbReference>
<keyword evidence="2" id="KW-0418">Kinase</keyword>
<dbReference type="SUPFAM" id="SSF53067">
    <property type="entry name" value="Actin-like ATPase domain"/>
    <property type="match status" value="1"/>
</dbReference>
<dbReference type="Proteomes" id="UP001589858">
    <property type="component" value="Unassembled WGS sequence"/>
</dbReference>
<evidence type="ECO:0000313" key="4">
    <source>
        <dbReference type="EMBL" id="MFC0687032.1"/>
    </source>
</evidence>